<proteinExistence type="predicted"/>
<gene>
    <name evidence="2" type="ordered locus">Desmer_1149</name>
</gene>
<dbReference type="HOGENOM" id="CLU_3389109_0_0_9"/>
<organism evidence="2 3">
    <name type="scientific">Desulfosporosinus meridiei (strain ATCC BAA-275 / DSM 13257 / KCTC 12902 / NCIMB 13706 / S10)</name>
    <dbReference type="NCBI Taxonomy" id="768704"/>
    <lineage>
        <taxon>Bacteria</taxon>
        <taxon>Bacillati</taxon>
        <taxon>Bacillota</taxon>
        <taxon>Clostridia</taxon>
        <taxon>Eubacteriales</taxon>
        <taxon>Desulfitobacteriaceae</taxon>
        <taxon>Desulfosporosinus</taxon>
    </lineage>
</organism>
<dbReference type="STRING" id="768704.Desmer_1149"/>
<keyword evidence="3" id="KW-1185">Reference proteome</keyword>
<evidence type="ECO:0000256" key="1">
    <source>
        <dbReference type="SAM" id="Phobius"/>
    </source>
</evidence>
<evidence type="ECO:0000313" key="2">
    <source>
        <dbReference type="EMBL" id="AFQ43166.1"/>
    </source>
</evidence>
<keyword evidence="1" id="KW-1133">Transmembrane helix</keyword>
<dbReference type="KEGG" id="dmi:Desmer_1149"/>
<reference evidence="3" key="2">
    <citation type="submission" date="2012-08" db="EMBL/GenBank/DDBJ databases">
        <title>Finished genome of Desulfosporosinus meridiei DSM 13257.</title>
        <authorList>
            <person name="Huntemann M."/>
            <person name="Wei C.-L."/>
            <person name="Han J."/>
            <person name="Detter J.C."/>
            <person name="Han C."/>
            <person name="Davenport K."/>
            <person name="Daligault H."/>
            <person name="Erkkila T."/>
            <person name="Gu W."/>
            <person name="Munk A.C.C."/>
            <person name="Teshima H."/>
            <person name="Xu Y."/>
            <person name="Chain P."/>
            <person name="Tapia R."/>
            <person name="Chen A."/>
            <person name="Krypides N."/>
            <person name="Mavromatis K."/>
            <person name="Markowitz V."/>
            <person name="Szeto E."/>
            <person name="Ivanova N."/>
            <person name="Mikhailova N."/>
            <person name="Ovchinnikova G."/>
            <person name="Pagani I."/>
            <person name="Pati A."/>
            <person name="Goodwin L."/>
            <person name="Peters L."/>
            <person name="Pitluck S."/>
            <person name="Woyke T."/>
            <person name="Pester M."/>
            <person name="Spring S."/>
            <person name="Ollivier B."/>
            <person name="Rattei T."/>
            <person name="Klenk H.-P."/>
            <person name="Wagner M."/>
            <person name="Loy A."/>
        </authorList>
    </citation>
    <scope>NUCLEOTIDE SEQUENCE [LARGE SCALE GENOMIC DNA]</scope>
    <source>
        <strain evidence="3">ATCC BAA-275 / DSM 13257 / NCIMB 13706 / S10</strain>
    </source>
</reference>
<dbReference type="Proteomes" id="UP000005262">
    <property type="component" value="Chromosome"/>
</dbReference>
<accession>J7IWT2</accession>
<keyword evidence="1" id="KW-0472">Membrane</keyword>
<evidence type="ECO:0000313" key="3">
    <source>
        <dbReference type="Proteomes" id="UP000005262"/>
    </source>
</evidence>
<dbReference type="AlphaFoldDB" id="J7IWT2"/>
<reference evidence="2 3" key="1">
    <citation type="journal article" date="2012" name="J. Bacteriol.">
        <title>Complete genome sequences of Desulfosporosinus orientis DSM765T, Desulfosporosinus youngiae DSM17734T, Desulfosporosinus meridiei DSM13257T, and Desulfosporosinus acidiphilus DSM22704T.</title>
        <authorList>
            <person name="Pester M."/>
            <person name="Brambilla E."/>
            <person name="Alazard D."/>
            <person name="Rattei T."/>
            <person name="Weinmaier T."/>
            <person name="Han J."/>
            <person name="Lucas S."/>
            <person name="Lapidus A."/>
            <person name="Cheng J.F."/>
            <person name="Goodwin L."/>
            <person name="Pitluck S."/>
            <person name="Peters L."/>
            <person name="Ovchinnikova G."/>
            <person name="Teshima H."/>
            <person name="Detter J.C."/>
            <person name="Han C.S."/>
            <person name="Tapia R."/>
            <person name="Land M.L."/>
            <person name="Hauser L."/>
            <person name="Kyrpides N.C."/>
            <person name="Ivanova N.N."/>
            <person name="Pagani I."/>
            <person name="Huntmann M."/>
            <person name="Wei C.L."/>
            <person name="Davenport K.W."/>
            <person name="Daligault H."/>
            <person name="Chain P.S."/>
            <person name="Chen A."/>
            <person name="Mavromatis K."/>
            <person name="Markowitz V."/>
            <person name="Szeto E."/>
            <person name="Mikhailova N."/>
            <person name="Pati A."/>
            <person name="Wagner M."/>
            <person name="Woyke T."/>
            <person name="Ollivier B."/>
            <person name="Klenk H.P."/>
            <person name="Spring S."/>
            <person name="Loy A."/>
        </authorList>
    </citation>
    <scope>NUCLEOTIDE SEQUENCE [LARGE SCALE GENOMIC DNA]</scope>
    <source>
        <strain evidence="3">ATCC BAA-275 / DSM 13257 / NCIMB 13706 / S10</strain>
    </source>
</reference>
<keyword evidence="1" id="KW-0812">Transmembrane</keyword>
<protein>
    <submittedName>
        <fullName evidence="2">Uncharacterized protein</fullName>
    </submittedName>
</protein>
<sequence>MFDRTGFKKYRDELIFIGLSVLVVFGISLLSR</sequence>
<dbReference type="EMBL" id="CP003629">
    <property type="protein sequence ID" value="AFQ43166.1"/>
    <property type="molecule type" value="Genomic_DNA"/>
</dbReference>
<name>J7IWT2_DESMD</name>
<feature type="transmembrane region" description="Helical" evidence="1">
    <location>
        <begin position="12"/>
        <end position="31"/>
    </location>
</feature>